<feature type="region of interest" description="Disordered" evidence="1">
    <location>
        <begin position="235"/>
        <end position="307"/>
    </location>
</feature>
<feature type="chain" id="PRO_5045691673" description="Lipoprotein" evidence="2">
    <location>
        <begin position="26"/>
        <end position="352"/>
    </location>
</feature>
<protein>
    <recommendedName>
        <fullName evidence="5">Lipoprotein</fullName>
    </recommendedName>
</protein>
<evidence type="ECO:0000313" key="3">
    <source>
        <dbReference type="EMBL" id="MFC4030144.1"/>
    </source>
</evidence>
<comment type="caution">
    <text evidence="3">The sequence shown here is derived from an EMBL/GenBank/DDBJ whole genome shotgun (WGS) entry which is preliminary data.</text>
</comment>
<feature type="compositionally biased region" description="Low complexity" evidence="1">
    <location>
        <begin position="296"/>
        <end position="307"/>
    </location>
</feature>
<evidence type="ECO:0000256" key="1">
    <source>
        <dbReference type="SAM" id="MobiDB-lite"/>
    </source>
</evidence>
<dbReference type="Gene3D" id="2.50.20.20">
    <property type="match status" value="1"/>
</dbReference>
<sequence length="352" mass="36037">MSALALAAAATAAALSGCVSSGAVAEGQDGGSGGSPDGVAARAVAEAADTLVQAGSSRVSTSMRMASGGTLLTITGTGVFDYARRQGQLTLELPKDAAGTEEHKPITELLTPGALYMKNRGEGVPPSKWVRMDTTRLPDGNLVTGGATEPLVAAELLRGARQVTLVGEETRDGVRVRHYRGVADIARAAGAAPAADRGPLRAAAVGFTVTRVPFDAWLDSVGRLRELSQSFTFAAAGAGPAAPDRADPPPDDAHRDDKNGAASDLADPAKLKATRPGTPGSPPADMDPAGRDPARTDSAAARSRAAGAAYRARHDVTVVSTTRYDLFGTTVIVIMPRPADIWTGKIVSAQPR</sequence>
<reference evidence="4" key="1">
    <citation type="journal article" date="2019" name="Int. J. Syst. Evol. Microbiol.">
        <title>The Global Catalogue of Microorganisms (GCM) 10K type strain sequencing project: providing services to taxonomists for standard genome sequencing and annotation.</title>
        <authorList>
            <consortium name="The Broad Institute Genomics Platform"/>
            <consortium name="The Broad Institute Genome Sequencing Center for Infectious Disease"/>
            <person name="Wu L."/>
            <person name="Ma J."/>
        </authorList>
    </citation>
    <scope>NUCLEOTIDE SEQUENCE [LARGE SCALE GENOMIC DNA]</scope>
    <source>
        <strain evidence="4">CGMCC 4.7237</strain>
    </source>
</reference>
<evidence type="ECO:0008006" key="5">
    <source>
        <dbReference type="Google" id="ProtNLM"/>
    </source>
</evidence>
<dbReference type="Proteomes" id="UP001595765">
    <property type="component" value="Unassembled WGS sequence"/>
</dbReference>
<gene>
    <name evidence="3" type="ORF">ACFO3J_01505</name>
</gene>
<feature type="signal peptide" evidence="2">
    <location>
        <begin position="1"/>
        <end position="25"/>
    </location>
</feature>
<proteinExistence type="predicted"/>
<evidence type="ECO:0000256" key="2">
    <source>
        <dbReference type="SAM" id="SignalP"/>
    </source>
</evidence>
<dbReference type="EMBL" id="JBHSBB010000002">
    <property type="protein sequence ID" value="MFC4030144.1"/>
    <property type="molecule type" value="Genomic_DNA"/>
</dbReference>
<accession>A0ABV8HH25</accession>
<keyword evidence="2" id="KW-0732">Signal</keyword>
<evidence type="ECO:0000313" key="4">
    <source>
        <dbReference type="Proteomes" id="UP001595765"/>
    </source>
</evidence>
<name>A0ABV8HH25_9ACTN</name>
<dbReference type="RefSeq" id="WP_386425141.1">
    <property type="nucleotide sequence ID" value="NZ_JBHSBB010000002.1"/>
</dbReference>
<feature type="compositionally biased region" description="Basic and acidic residues" evidence="1">
    <location>
        <begin position="244"/>
        <end position="259"/>
    </location>
</feature>
<keyword evidence="4" id="KW-1185">Reference proteome</keyword>
<organism evidence="3 4">
    <name type="scientific">Streptomyces polygonati</name>
    <dbReference type="NCBI Taxonomy" id="1617087"/>
    <lineage>
        <taxon>Bacteria</taxon>
        <taxon>Bacillati</taxon>
        <taxon>Actinomycetota</taxon>
        <taxon>Actinomycetes</taxon>
        <taxon>Kitasatosporales</taxon>
        <taxon>Streptomycetaceae</taxon>
        <taxon>Streptomyces</taxon>
    </lineage>
</organism>
<dbReference type="SUPFAM" id="SSF89392">
    <property type="entry name" value="Prokaryotic lipoproteins and lipoprotein localization factors"/>
    <property type="match status" value="1"/>
</dbReference>
<dbReference type="InterPro" id="IPR029046">
    <property type="entry name" value="LolA/LolB/LppX"/>
</dbReference>